<evidence type="ECO:0000313" key="4">
    <source>
        <dbReference type="EMBL" id="KAK7086980.1"/>
    </source>
</evidence>
<keyword evidence="5" id="KW-1185">Reference proteome</keyword>
<dbReference type="EMBL" id="JAXCGZ010000029">
    <property type="protein sequence ID" value="KAK7086980.1"/>
    <property type="molecule type" value="Genomic_DNA"/>
</dbReference>
<proteinExistence type="predicted"/>
<dbReference type="AlphaFoldDB" id="A0AAN9AHI0"/>
<dbReference type="Proteomes" id="UP001381693">
    <property type="component" value="Unassembled WGS sequence"/>
</dbReference>
<dbReference type="GO" id="GO:0042742">
    <property type="term" value="P:defense response to bacterium"/>
    <property type="evidence" value="ECO:0007669"/>
    <property type="project" value="UniProtKB-KW"/>
</dbReference>
<evidence type="ECO:0000256" key="3">
    <source>
        <dbReference type="SAM" id="SignalP"/>
    </source>
</evidence>
<keyword evidence="2" id="KW-0044">Antibiotic</keyword>
<dbReference type="InterPro" id="IPR024509">
    <property type="entry name" value="Anti-LPS_factor/Scygonadin"/>
</dbReference>
<dbReference type="Pfam" id="PF11630">
    <property type="entry name" value="Anti-LPS-SCYG"/>
    <property type="match status" value="1"/>
</dbReference>
<feature type="chain" id="PRO_5043038427" description="Anti-lipopolysaccharide factor" evidence="3">
    <location>
        <begin position="26"/>
        <end position="123"/>
    </location>
</feature>
<evidence type="ECO:0008006" key="6">
    <source>
        <dbReference type="Google" id="ProtNLM"/>
    </source>
</evidence>
<sequence length="123" mass="13598">MRLALVVSVVLIGVMLAPLVPTTEAQGWEALAIAIGKKLTTLWNSGNLTILGHKCTYSVRPTINRFQLYFKGKMWCPGWTAIRGEARTRSRSGVLGKTATDFARKAFNAGLITEQHAKEWLKP</sequence>
<comment type="caution">
    <text evidence="4">The sequence shown here is derived from an EMBL/GenBank/DDBJ whole genome shotgun (WGS) entry which is preliminary data.</text>
</comment>
<feature type="signal peptide" evidence="3">
    <location>
        <begin position="1"/>
        <end position="25"/>
    </location>
</feature>
<dbReference type="InterPro" id="IPR038539">
    <property type="entry name" value="Anti-LPS_factor/Scygonadin_sf"/>
</dbReference>
<accession>A0AAN9AHI0</accession>
<evidence type="ECO:0000256" key="2">
    <source>
        <dbReference type="ARBA" id="ARBA00023022"/>
    </source>
</evidence>
<organism evidence="4 5">
    <name type="scientific">Halocaridina rubra</name>
    <name type="common">Hawaiian red shrimp</name>
    <dbReference type="NCBI Taxonomy" id="373956"/>
    <lineage>
        <taxon>Eukaryota</taxon>
        <taxon>Metazoa</taxon>
        <taxon>Ecdysozoa</taxon>
        <taxon>Arthropoda</taxon>
        <taxon>Crustacea</taxon>
        <taxon>Multicrustacea</taxon>
        <taxon>Malacostraca</taxon>
        <taxon>Eumalacostraca</taxon>
        <taxon>Eucarida</taxon>
        <taxon>Decapoda</taxon>
        <taxon>Pleocyemata</taxon>
        <taxon>Caridea</taxon>
        <taxon>Atyoidea</taxon>
        <taxon>Atyidae</taxon>
        <taxon>Halocaridina</taxon>
    </lineage>
</organism>
<name>A0AAN9AHI0_HALRR</name>
<dbReference type="Gene3D" id="3.30.160.320">
    <property type="match status" value="1"/>
</dbReference>
<evidence type="ECO:0000256" key="1">
    <source>
        <dbReference type="ARBA" id="ARBA00022529"/>
    </source>
</evidence>
<evidence type="ECO:0000313" key="5">
    <source>
        <dbReference type="Proteomes" id="UP001381693"/>
    </source>
</evidence>
<reference evidence="4 5" key="1">
    <citation type="submission" date="2023-11" db="EMBL/GenBank/DDBJ databases">
        <title>Halocaridina rubra genome assembly.</title>
        <authorList>
            <person name="Smith C."/>
        </authorList>
    </citation>
    <scope>NUCLEOTIDE SEQUENCE [LARGE SCALE GENOMIC DNA]</scope>
    <source>
        <strain evidence="4">EP-1</strain>
        <tissue evidence="4">Whole</tissue>
    </source>
</reference>
<gene>
    <name evidence="4" type="ORF">SK128_006490</name>
</gene>
<keyword evidence="3" id="KW-0732">Signal</keyword>
<keyword evidence="1" id="KW-0929">Antimicrobial</keyword>
<protein>
    <recommendedName>
        <fullName evidence="6">Anti-lipopolysaccharide factor</fullName>
    </recommendedName>
</protein>